<keyword evidence="1" id="KW-0472">Membrane</keyword>
<accession>A0A6I4KW96</accession>
<proteinExistence type="predicted"/>
<gene>
    <name evidence="2" type="ORF">GJV18_06750</name>
</gene>
<protein>
    <submittedName>
        <fullName evidence="2">Uncharacterized protein</fullName>
    </submittedName>
</protein>
<dbReference type="Proteomes" id="UP000429555">
    <property type="component" value="Unassembled WGS sequence"/>
</dbReference>
<dbReference type="EMBL" id="WKJZ01000001">
    <property type="protein sequence ID" value="MVW75012.1"/>
    <property type="molecule type" value="Genomic_DNA"/>
</dbReference>
<keyword evidence="1" id="KW-0812">Transmembrane</keyword>
<dbReference type="RefSeq" id="WP_160343936.1">
    <property type="nucleotide sequence ID" value="NZ_WKJZ01000001.1"/>
</dbReference>
<evidence type="ECO:0000313" key="3">
    <source>
        <dbReference type="Proteomes" id="UP000429555"/>
    </source>
</evidence>
<sequence>MHIHKLLTRLDTPGTAPLWQVFWIQGVLLSHLFFGAILLLFQQISSASLALLLLGFLCYTAWILNAVWRNAGNVREPIYGEMARFLTVAWSINALLVSVFLLLSHLQTPGHMLPFWG</sequence>
<comment type="caution">
    <text evidence="2">The sequence shown here is derived from an EMBL/GenBank/DDBJ whole genome shotgun (WGS) entry which is preliminary data.</text>
</comment>
<organism evidence="2 3">
    <name type="scientific">Pseudomonas xionganensis</name>
    <dbReference type="NCBI Taxonomy" id="2654845"/>
    <lineage>
        <taxon>Bacteria</taxon>
        <taxon>Pseudomonadati</taxon>
        <taxon>Pseudomonadota</taxon>
        <taxon>Gammaproteobacteria</taxon>
        <taxon>Pseudomonadales</taxon>
        <taxon>Pseudomonadaceae</taxon>
        <taxon>Pseudomonas</taxon>
    </lineage>
</organism>
<dbReference type="AlphaFoldDB" id="A0A6I4KW96"/>
<feature type="transmembrane region" description="Helical" evidence="1">
    <location>
        <begin position="20"/>
        <end position="41"/>
    </location>
</feature>
<keyword evidence="3" id="KW-1185">Reference proteome</keyword>
<evidence type="ECO:0000256" key="1">
    <source>
        <dbReference type="SAM" id="Phobius"/>
    </source>
</evidence>
<keyword evidence="1" id="KW-1133">Transmembrane helix</keyword>
<name>A0A6I4KW96_9PSED</name>
<reference evidence="2 3" key="1">
    <citation type="submission" date="2019-11" db="EMBL/GenBank/DDBJ databases">
        <title>Pseudomonas flavidum sp. nov., isolated from Baiyang Lake.</title>
        <authorList>
            <person name="Zhao Y."/>
        </authorList>
    </citation>
    <scope>NUCLEOTIDE SEQUENCE [LARGE SCALE GENOMIC DNA]</scope>
    <source>
        <strain evidence="3">R-22-3 w-18</strain>
    </source>
</reference>
<feature type="transmembrane region" description="Helical" evidence="1">
    <location>
        <begin position="88"/>
        <end position="106"/>
    </location>
</feature>
<evidence type="ECO:0000313" key="2">
    <source>
        <dbReference type="EMBL" id="MVW75012.1"/>
    </source>
</evidence>
<feature type="transmembrane region" description="Helical" evidence="1">
    <location>
        <begin position="48"/>
        <end position="68"/>
    </location>
</feature>